<evidence type="ECO:0000313" key="2">
    <source>
        <dbReference type="Proteomes" id="UP000054485"/>
    </source>
</evidence>
<organism evidence="1 2">
    <name type="scientific">Suillus luteus UH-Slu-Lm8-n1</name>
    <dbReference type="NCBI Taxonomy" id="930992"/>
    <lineage>
        <taxon>Eukaryota</taxon>
        <taxon>Fungi</taxon>
        <taxon>Dikarya</taxon>
        <taxon>Basidiomycota</taxon>
        <taxon>Agaricomycotina</taxon>
        <taxon>Agaricomycetes</taxon>
        <taxon>Agaricomycetidae</taxon>
        <taxon>Boletales</taxon>
        <taxon>Suillineae</taxon>
        <taxon>Suillaceae</taxon>
        <taxon>Suillus</taxon>
    </lineage>
</organism>
<reference evidence="2" key="2">
    <citation type="submission" date="2015-01" db="EMBL/GenBank/DDBJ databases">
        <title>Evolutionary Origins and Diversification of the Mycorrhizal Mutualists.</title>
        <authorList>
            <consortium name="DOE Joint Genome Institute"/>
            <consortium name="Mycorrhizal Genomics Consortium"/>
            <person name="Kohler A."/>
            <person name="Kuo A."/>
            <person name="Nagy L.G."/>
            <person name="Floudas D."/>
            <person name="Copeland A."/>
            <person name="Barry K.W."/>
            <person name="Cichocki N."/>
            <person name="Veneault-Fourrey C."/>
            <person name="LaButti K."/>
            <person name="Lindquist E.A."/>
            <person name="Lipzen A."/>
            <person name="Lundell T."/>
            <person name="Morin E."/>
            <person name="Murat C."/>
            <person name="Riley R."/>
            <person name="Ohm R."/>
            <person name="Sun H."/>
            <person name="Tunlid A."/>
            <person name="Henrissat B."/>
            <person name="Grigoriev I.V."/>
            <person name="Hibbett D.S."/>
            <person name="Martin F."/>
        </authorList>
    </citation>
    <scope>NUCLEOTIDE SEQUENCE [LARGE SCALE GENOMIC DNA]</scope>
    <source>
        <strain evidence="2">UH-Slu-Lm8-n1</strain>
    </source>
</reference>
<dbReference type="AlphaFoldDB" id="A0A0D0AHI0"/>
<dbReference type="Proteomes" id="UP000054485">
    <property type="component" value="Unassembled WGS sequence"/>
</dbReference>
<dbReference type="InParanoid" id="A0A0D0AHI0"/>
<evidence type="ECO:0000313" key="1">
    <source>
        <dbReference type="EMBL" id="KIK41306.1"/>
    </source>
</evidence>
<protein>
    <submittedName>
        <fullName evidence="1">Uncharacterized protein</fullName>
    </submittedName>
</protein>
<keyword evidence="2" id="KW-1185">Reference proteome</keyword>
<name>A0A0D0AHI0_9AGAM</name>
<dbReference type="HOGENOM" id="CLU_2962412_0_0_1"/>
<sequence length="59" mass="6756">MMIRLMIIQIKHRWNQMQNPMDMESTGNPSTMSLVSNDPSGWPQIDLNLVSSYVAGLNY</sequence>
<reference evidence="1 2" key="1">
    <citation type="submission" date="2014-04" db="EMBL/GenBank/DDBJ databases">
        <authorList>
            <consortium name="DOE Joint Genome Institute"/>
            <person name="Kuo A."/>
            <person name="Ruytinx J."/>
            <person name="Rineau F."/>
            <person name="Colpaert J."/>
            <person name="Kohler A."/>
            <person name="Nagy L.G."/>
            <person name="Floudas D."/>
            <person name="Copeland A."/>
            <person name="Barry K.W."/>
            <person name="Cichocki N."/>
            <person name="Veneault-Fourrey C."/>
            <person name="LaButti K."/>
            <person name="Lindquist E.A."/>
            <person name="Lipzen A."/>
            <person name="Lundell T."/>
            <person name="Morin E."/>
            <person name="Murat C."/>
            <person name="Sun H."/>
            <person name="Tunlid A."/>
            <person name="Henrissat B."/>
            <person name="Grigoriev I.V."/>
            <person name="Hibbett D.S."/>
            <person name="Martin F."/>
            <person name="Nordberg H.P."/>
            <person name="Cantor M.N."/>
            <person name="Hua S.X."/>
        </authorList>
    </citation>
    <scope>NUCLEOTIDE SEQUENCE [LARGE SCALE GENOMIC DNA]</scope>
    <source>
        <strain evidence="1 2">UH-Slu-Lm8-n1</strain>
    </source>
</reference>
<proteinExistence type="predicted"/>
<dbReference type="EMBL" id="KN835272">
    <property type="protein sequence ID" value="KIK41306.1"/>
    <property type="molecule type" value="Genomic_DNA"/>
</dbReference>
<accession>A0A0D0AHI0</accession>
<gene>
    <name evidence="1" type="ORF">CY34DRAFT_806186</name>
</gene>